<dbReference type="Pfam" id="PF00501">
    <property type="entry name" value="AMP-binding"/>
    <property type="match status" value="1"/>
</dbReference>
<dbReference type="InterPro" id="IPR045851">
    <property type="entry name" value="AMP-bd_C_sf"/>
</dbReference>
<dbReference type="Pfam" id="PF00668">
    <property type="entry name" value="Condensation"/>
    <property type="match status" value="1"/>
</dbReference>
<dbReference type="PANTHER" id="PTHR45527">
    <property type="entry name" value="NONRIBOSOMAL PEPTIDE SYNTHETASE"/>
    <property type="match status" value="1"/>
</dbReference>
<gene>
    <name evidence="5" type="ORF">E4U42_001853</name>
</gene>
<keyword evidence="1" id="KW-0596">Phosphopantetheine</keyword>
<evidence type="ECO:0000256" key="1">
    <source>
        <dbReference type="ARBA" id="ARBA00022450"/>
    </source>
</evidence>
<dbReference type="AlphaFoldDB" id="A0A8K0JFC9"/>
<dbReference type="SUPFAM" id="SSF52777">
    <property type="entry name" value="CoA-dependent acyltransferases"/>
    <property type="match status" value="2"/>
</dbReference>
<dbReference type="Gene3D" id="3.40.50.12780">
    <property type="entry name" value="N-terminal domain of ligase-like"/>
    <property type="match status" value="1"/>
</dbReference>
<dbReference type="GO" id="GO:0043041">
    <property type="term" value="P:amino acid activation for nonribosomal peptide biosynthetic process"/>
    <property type="evidence" value="ECO:0007669"/>
    <property type="project" value="TreeGrafter"/>
</dbReference>
<proteinExistence type="predicted"/>
<evidence type="ECO:0000313" key="5">
    <source>
        <dbReference type="EMBL" id="KAG5930338.1"/>
    </source>
</evidence>
<dbReference type="InterPro" id="IPR000873">
    <property type="entry name" value="AMP-dep_synth/lig_dom"/>
</dbReference>
<name>A0A8K0JFC9_9HYPO</name>
<evidence type="ECO:0000259" key="4">
    <source>
        <dbReference type="Pfam" id="PF00668"/>
    </source>
</evidence>
<comment type="caution">
    <text evidence="5">The sequence shown here is derived from an EMBL/GenBank/DDBJ whole genome shotgun (WGS) entry which is preliminary data.</text>
</comment>
<dbReference type="OrthoDB" id="416786at2759"/>
<accession>A0A8K0JFC9</accession>
<keyword evidence="2" id="KW-0597">Phosphoprotein</keyword>
<reference evidence="5" key="1">
    <citation type="journal article" date="2020" name="bioRxiv">
        <title>Whole genome comparisons of ergot fungi reveals the divergence and evolution of species within the genus Claviceps are the result of varying mechanisms driving genome evolution and host range expansion.</title>
        <authorList>
            <person name="Wyka S.A."/>
            <person name="Mondo S.J."/>
            <person name="Liu M."/>
            <person name="Dettman J."/>
            <person name="Nalam V."/>
            <person name="Broders K.D."/>
        </authorList>
    </citation>
    <scope>NUCLEOTIDE SEQUENCE</scope>
    <source>
        <strain evidence="5">CCC 489</strain>
    </source>
</reference>
<evidence type="ECO:0000259" key="3">
    <source>
        <dbReference type="Pfam" id="PF00501"/>
    </source>
</evidence>
<dbReference type="Gene3D" id="3.30.559.10">
    <property type="entry name" value="Chloramphenicol acetyltransferase-like domain"/>
    <property type="match status" value="1"/>
</dbReference>
<feature type="domain" description="AMP-dependent synthetase/ligase" evidence="3">
    <location>
        <begin position="477"/>
        <end position="856"/>
    </location>
</feature>
<dbReference type="Proteomes" id="UP000811619">
    <property type="component" value="Unassembled WGS sequence"/>
</dbReference>
<dbReference type="GO" id="GO:0005737">
    <property type="term" value="C:cytoplasm"/>
    <property type="evidence" value="ECO:0007669"/>
    <property type="project" value="TreeGrafter"/>
</dbReference>
<dbReference type="InterPro" id="IPR023213">
    <property type="entry name" value="CAT-like_dom_sf"/>
</dbReference>
<dbReference type="GO" id="GO:0044550">
    <property type="term" value="P:secondary metabolite biosynthetic process"/>
    <property type="evidence" value="ECO:0007669"/>
    <property type="project" value="TreeGrafter"/>
</dbReference>
<sequence length="1026" mass="114059">MSRSDVEESALARIARSCNISPGAIEDIYECTPTQIDLCEQEKPDIYQMIFSITPELSPEHLRQAFRLIVARNAILRTRFSELESGKTIQVVLKLEEVEDDIILPHGFHGVDELLRMTRHRTSRQWLGLPLFQVVFIGSKFVVTVHHGVMDYWSWTTLFNVDLLAAYLGHPVPDRPPFKDFVYHCNSIEESVAENFWKQRLQGVASCFPAAHDSEASSSLIRESAVRETTFEPGAIRDGFISQMPYYIEAAWAITSSIYAASDSVTYGYITSGRSSCSNGLQSTLGPTFNEVPIQFHLQRNMTVSQLVKDRATSIRQLQAHPAVNWGLDKIRAAIRATNNTDGVRYGTLLNILPEHPESSFPTCPPDTKCDDDVRARMFCDDIMPFEGGCSLHLKFKLLPESYSLTARFEPRSISESRLNLVLDQFEHVLRLLLQAPSNKTLGSLVFLNQWDRARISTWNSKLVPEETAWSTVHTAFHAQARVRPEATAVTDMRQMQRVSYHALEQMSDGLAKLLRSRGISSNVPVCLVSERSTWAIVAILGIMKSGGIFVPVDRKSSREDRAVICCKAQPRLVLASSSQYAACVGLVADVLVLDPDCISQANSCDFQFSNKDEQGSNSTDTALLHFQFTGGSTRSSGAGKETRGIMLAHRSLVSSATSQARAMGWQPGSRVLHSAEYASSWSMCEVFGTLLSGGCICIPPDENPPDENHSFADILPRAQADWAIIGSRGLANTTWSSVRNSNRHLAESVLLMREPRRVREWTARATPAYQSVFRGWGRSETGFISTTARVPDLCAEMEHEAEHGAEHEVEDECIGFPIASCSSWIVSPHNVHDLAPVGSMGELLFSGAGIAQGYWGDDAKAANSFISSPRWAALFPFAAETDKFYRTGYLAYYNPDGSIALVGKRSNRIRIRGYTTQLEHLERTLLHHCLQLRDVVCLTQIHAGGTQVVALVCLADSRLPSQQALQRVHSRYQEIVQQHVAAIRGIAESKLPAAVVPGIWHAVERLPCLDDGDLDRHRIRQWLSG</sequence>
<evidence type="ECO:0000256" key="2">
    <source>
        <dbReference type="ARBA" id="ARBA00022553"/>
    </source>
</evidence>
<feature type="domain" description="Condensation" evidence="4">
    <location>
        <begin position="47"/>
        <end position="326"/>
    </location>
</feature>
<protein>
    <submittedName>
        <fullName evidence="5">NRPS protein</fullName>
    </submittedName>
</protein>
<dbReference type="SUPFAM" id="SSF56801">
    <property type="entry name" value="Acetyl-CoA synthetase-like"/>
    <property type="match status" value="1"/>
</dbReference>
<dbReference type="InterPro" id="IPR001242">
    <property type="entry name" value="Condensation_dom"/>
</dbReference>
<dbReference type="Gene3D" id="3.30.559.30">
    <property type="entry name" value="Nonribosomal peptide synthetase, condensation domain"/>
    <property type="match status" value="1"/>
</dbReference>
<dbReference type="GO" id="GO:0003824">
    <property type="term" value="F:catalytic activity"/>
    <property type="evidence" value="ECO:0007669"/>
    <property type="project" value="InterPro"/>
</dbReference>
<dbReference type="GO" id="GO:0031177">
    <property type="term" value="F:phosphopantetheine binding"/>
    <property type="evidence" value="ECO:0007669"/>
    <property type="project" value="TreeGrafter"/>
</dbReference>
<keyword evidence="6" id="KW-1185">Reference proteome</keyword>
<evidence type="ECO:0000313" key="6">
    <source>
        <dbReference type="Proteomes" id="UP000811619"/>
    </source>
</evidence>
<dbReference type="InterPro" id="IPR042099">
    <property type="entry name" value="ANL_N_sf"/>
</dbReference>
<dbReference type="Gene3D" id="3.30.300.30">
    <property type="match status" value="1"/>
</dbReference>
<organism evidence="5 6">
    <name type="scientific">Claviceps africana</name>
    <dbReference type="NCBI Taxonomy" id="83212"/>
    <lineage>
        <taxon>Eukaryota</taxon>
        <taxon>Fungi</taxon>
        <taxon>Dikarya</taxon>
        <taxon>Ascomycota</taxon>
        <taxon>Pezizomycotina</taxon>
        <taxon>Sordariomycetes</taxon>
        <taxon>Hypocreomycetidae</taxon>
        <taxon>Hypocreales</taxon>
        <taxon>Clavicipitaceae</taxon>
        <taxon>Claviceps</taxon>
    </lineage>
</organism>
<dbReference type="EMBL" id="SRPY01000016">
    <property type="protein sequence ID" value="KAG5930338.1"/>
    <property type="molecule type" value="Genomic_DNA"/>
</dbReference>
<dbReference type="PANTHER" id="PTHR45527:SF12">
    <property type="entry name" value="NONRIBOSOMAL PEPTIDE SYNTHETASE IVOA"/>
    <property type="match status" value="1"/>
</dbReference>